<dbReference type="PANTHER" id="PTHR11051:SF8">
    <property type="entry name" value="PROTEIN-GLUCOSYLGALACTOSYLHYDROXYLYSINE GLUCOSIDASE"/>
    <property type="match status" value="1"/>
</dbReference>
<feature type="active site" description="Proton donor" evidence="4">
    <location>
        <position position="469"/>
    </location>
</feature>
<dbReference type="InterPro" id="IPR017045">
    <property type="entry name" value="Malt_Pase/Glycosyl_Hdrlase"/>
</dbReference>
<proteinExistence type="inferred from homology"/>
<feature type="binding site" evidence="5">
    <location>
        <begin position="571"/>
        <end position="572"/>
    </location>
    <ligand>
        <name>substrate</name>
    </ligand>
</feature>
<keyword evidence="2" id="KW-0328">Glycosyltransferase</keyword>
<dbReference type="GO" id="GO:0005975">
    <property type="term" value="P:carbohydrate metabolic process"/>
    <property type="evidence" value="ECO:0007669"/>
    <property type="project" value="InterPro"/>
</dbReference>
<keyword evidence="9" id="KW-0378">Hydrolase</keyword>
<comment type="similarity">
    <text evidence="1">Belongs to the glycosyl hydrolase 65 family.</text>
</comment>
<feature type="domain" description="Glycoside hydrolase family 65 N-terminal" evidence="8">
    <location>
        <begin position="17"/>
        <end position="203"/>
    </location>
</feature>
<dbReference type="Pfam" id="PF03633">
    <property type="entry name" value="Glyco_hydro_65C"/>
    <property type="match status" value="1"/>
</dbReference>
<dbReference type="GO" id="GO:0004553">
    <property type="term" value="F:hydrolase activity, hydrolyzing O-glycosyl compounds"/>
    <property type="evidence" value="ECO:0007669"/>
    <property type="project" value="TreeGrafter"/>
</dbReference>
<feature type="domain" description="Glycoside hydrolase family 65 C-terminal" evidence="7">
    <location>
        <begin position="669"/>
        <end position="726"/>
    </location>
</feature>
<evidence type="ECO:0000313" key="10">
    <source>
        <dbReference type="Proteomes" id="UP001179858"/>
    </source>
</evidence>
<dbReference type="InterPro" id="IPR011013">
    <property type="entry name" value="Gal_mutarotase_sf_dom"/>
</dbReference>
<dbReference type="InterPro" id="IPR005194">
    <property type="entry name" value="Glyco_hydro_65_C"/>
</dbReference>
<dbReference type="Gene3D" id="2.60.420.10">
    <property type="entry name" value="Maltose phosphorylase, domain 3"/>
    <property type="match status" value="1"/>
</dbReference>
<dbReference type="InterPro" id="IPR008928">
    <property type="entry name" value="6-hairpin_glycosidase_sf"/>
</dbReference>
<dbReference type="SUPFAM" id="SSF74650">
    <property type="entry name" value="Galactose mutarotase-like"/>
    <property type="match status" value="1"/>
</dbReference>
<gene>
    <name evidence="9" type="ORF">QBD03_09660</name>
</gene>
<dbReference type="GO" id="GO:0030246">
    <property type="term" value="F:carbohydrate binding"/>
    <property type="evidence" value="ECO:0007669"/>
    <property type="project" value="InterPro"/>
</dbReference>
<evidence type="ECO:0000256" key="3">
    <source>
        <dbReference type="ARBA" id="ARBA00022679"/>
    </source>
</evidence>
<evidence type="ECO:0000256" key="4">
    <source>
        <dbReference type="PIRSR" id="PIRSR036289-50"/>
    </source>
</evidence>
<protein>
    <submittedName>
        <fullName evidence="9">Glycosyl hydrolase family 65 protein</fullName>
    </submittedName>
</protein>
<evidence type="ECO:0000259" key="7">
    <source>
        <dbReference type="Pfam" id="PF03633"/>
    </source>
</evidence>
<dbReference type="Pfam" id="PF03636">
    <property type="entry name" value="Glyco_hydro_65N"/>
    <property type="match status" value="1"/>
</dbReference>
<dbReference type="SUPFAM" id="SSF48208">
    <property type="entry name" value="Six-hairpin glycosidases"/>
    <property type="match status" value="1"/>
</dbReference>
<dbReference type="AlphaFoldDB" id="A0AAF0K9X8"/>
<accession>A0AAF0K9X8</accession>
<dbReference type="Gene3D" id="2.70.98.40">
    <property type="entry name" value="Glycoside hydrolase, family 65, N-terminal domain"/>
    <property type="match status" value="1"/>
</dbReference>
<evidence type="ECO:0000313" key="9">
    <source>
        <dbReference type="EMBL" id="WGI18995.1"/>
    </source>
</evidence>
<evidence type="ECO:0000259" key="8">
    <source>
        <dbReference type="Pfam" id="PF03636"/>
    </source>
</evidence>
<evidence type="ECO:0000259" key="6">
    <source>
        <dbReference type="Pfam" id="PF03632"/>
    </source>
</evidence>
<dbReference type="EMBL" id="CP122959">
    <property type="protein sequence ID" value="WGI18995.1"/>
    <property type="molecule type" value="Genomic_DNA"/>
</dbReference>
<sequence>MSDGQYELTLADVKHHDRAYLETIFSLGNGQIGIRAGLPTNDSQKHHPGMLINGFYGTTPIEYGEKAVGYADNHQTIMPLFNPKAINIVLSETDQLSNHDWQITLKETTLKMRENRLVEQYELISSQGVVLHLGVETLLACDRNAFSLLFDLSAPDYRGPIKFERLLIEQGQHEKVDDDDPRIANRELPIEVSVLPGTPAVFNWQTTSTSSGQTIVQQEMVGRYPEGWQVVQNATGFQIIGTIAAQHRYQFGFDRAIGRINQTEKVAANFTDDELLVANQQALDVFWHQSDVVIEGNDVLQKGIRYNIFQLYQSAGRDGRTNIAAKGVSGAGYEGHYFWDTEMYMLPFFSYTNPKIAKQLLLYRYHILEEAKKRAQTMGGAGALFPWRTISGQELSAYYPAGTAQVHIDGDIAYAVKQYYEITKDEDFLNQFGAEIVIETAKFWLSYGSWFEKDNQRYFGIFKVTGPDEYTALVNNNYYTNRIAQENMRFAQTLLGQHKGPAVENSAQLVADLKAATDAMYLPYDLVRQIRQQDDESPLMPAWPFEKTPKDHYPLLLHYHPLMIYRHRVNKQADTLLSDMLFQDDIDVGQLTRDFDYYSQITTHDSSLSRSIFGIIASRLDRKDAYDYYMDSALMDLTDLQGNTSDGLHAANMGGSWLGIVYGFANLHIENNWLVVESHLPTQLKTVRFRVSYQGALLQITLQPNTVTVERLNDSAPIQIKVAGNVKQI</sequence>
<name>A0AAF0K9X8_LATSK</name>
<dbReference type="InterPro" id="IPR005196">
    <property type="entry name" value="Glyco_hydro_65_N"/>
</dbReference>
<feature type="domain" description="Glycoside hydrolase family 65 central catalytic" evidence="6">
    <location>
        <begin position="305"/>
        <end position="657"/>
    </location>
</feature>
<dbReference type="Gene3D" id="1.50.10.10">
    <property type="match status" value="1"/>
</dbReference>
<feature type="binding site" evidence="5">
    <location>
        <begin position="339"/>
        <end position="340"/>
    </location>
    <ligand>
        <name>substrate</name>
    </ligand>
</feature>
<dbReference type="Pfam" id="PF03632">
    <property type="entry name" value="Glyco_hydro_65m"/>
    <property type="match status" value="1"/>
</dbReference>
<dbReference type="RefSeq" id="WP_280102800.1">
    <property type="nucleotide sequence ID" value="NZ_CP122959.1"/>
</dbReference>
<reference evidence="9" key="1">
    <citation type="submission" date="2023-04" db="EMBL/GenBank/DDBJ databases">
        <title>Novel strain of Lactilactobacillus sakei and use thereof.</title>
        <authorList>
            <person name="Kim S.Y."/>
        </authorList>
    </citation>
    <scope>NUCLEOTIDE SEQUENCE</scope>
    <source>
        <strain evidence="9">HUP1</strain>
    </source>
</reference>
<evidence type="ECO:0000256" key="5">
    <source>
        <dbReference type="PIRSR" id="PIRSR036289-51"/>
    </source>
</evidence>
<dbReference type="InterPro" id="IPR012341">
    <property type="entry name" value="6hp_glycosidase-like_sf"/>
</dbReference>
<evidence type="ECO:0000256" key="1">
    <source>
        <dbReference type="ARBA" id="ARBA00006768"/>
    </source>
</evidence>
<organism evidence="9 10">
    <name type="scientific">Latilactobacillus sakei</name>
    <name type="common">Lactobacillus sakei</name>
    <dbReference type="NCBI Taxonomy" id="1599"/>
    <lineage>
        <taxon>Bacteria</taxon>
        <taxon>Bacillati</taxon>
        <taxon>Bacillota</taxon>
        <taxon>Bacilli</taxon>
        <taxon>Lactobacillales</taxon>
        <taxon>Lactobacillaceae</taxon>
        <taxon>Latilactobacillus</taxon>
    </lineage>
</organism>
<dbReference type="GO" id="GO:0016757">
    <property type="term" value="F:glycosyltransferase activity"/>
    <property type="evidence" value="ECO:0007669"/>
    <property type="project" value="UniProtKB-KW"/>
</dbReference>
<dbReference type="PANTHER" id="PTHR11051">
    <property type="entry name" value="GLYCOSYL HYDROLASE-RELATED"/>
    <property type="match status" value="1"/>
</dbReference>
<keyword evidence="3" id="KW-0808">Transferase</keyword>
<dbReference type="Proteomes" id="UP001179858">
    <property type="component" value="Chromosome"/>
</dbReference>
<evidence type="ECO:0000256" key="2">
    <source>
        <dbReference type="ARBA" id="ARBA00022676"/>
    </source>
</evidence>
<dbReference type="InterPro" id="IPR005195">
    <property type="entry name" value="Glyco_hydro_65_M"/>
</dbReference>
<dbReference type="PIRSF" id="PIRSF036289">
    <property type="entry name" value="Glycosyl_hydrolase_malt_phosph"/>
    <property type="match status" value="1"/>
</dbReference>
<dbReference type="InterPro" id="IPR037018">
    <property type="entry name" value="GH65_N"/>
</dbReference>